<dbReference type="Pfam" id="PF00072">
    <property type="entry name" value="Response_reg"/>
    <property type="match status" value="1"/>
</dbReference>
<dbReference type="PANTHER" id="PTHR32071">
    <property type="entry name" value="TRANSCRIPTIONAL REGULATORY PROTEIN"/>
    <property type="match status" value="1"/>
</dbReference>
<accession>A0A2W1K713</accession>
<evidence type="ECO:0000256" key="4">
    <source>
        <dbReference type="ARBA" id="ARBA00023125"/>
    </source>
</evidence>
<dbReference type="Pfam" id="PF02954">
    <property type="entry name" value="HTH_8"/>
    <property type="match status" value="1"/>
</dbReference>
<evidence type="ECO:0000313" key="10">
    <source>
        <dbReference type="EMBL" id="PZD82230.1"/>
    </source>
</evidence>
<comment type="caution">
    <text evidence="10">The sequence shown here is derived from an EMBL/GenBank/DDBJ whole genome shotgun (WGS) entry which is preliminary data.</text>
</comment>
<dbReference type="InterPro" id="IPR003593">
    <property type="entry name" value="AAA+_ATPase"/>
</dbReference>
<dbReference type="GeneID" id="65280048"/>
<dbReference type="InterPro" id="IPR027417">
    <property type="entry name" value="P-loop_NTPase"/>
</dbReference>
<name>A0A2W1K713_ACIFR</name>
<feature type="domain" description="Response regulatory" evidence="9">
    <location>
        <begin position="10"/>
        <end position="124"/>
    </location>
</feature>
<keyword evidence="1" id="KW-0547">Nucleotide-binding</keyword>
<dbReference type="PRINTS" id="PR01590">
    <property type="entry name" value="HTHFIS"/>
</dbReference>
<dbReference type="FunFam" id="3.40.50.300:FF:000006">
    <property type="entry name" value="DNA-binding transcriptional regulator NtrC"/>
    <property type="match status" value="1"/>
</dbReference>
<dbReference type="PROSITE" id="PS00688">
    <property type="entry name" value="SIGMA54_INTERACT_3"/>
    <property type="match status" value="1"/>
</dbReference>
<dbReference type="Proteomes" id="UP000248886">
    <property type="component" value="Unassembled WGS sequence"/>
</dbReference>
<dbReference type="InterPro" id="IPR002197">
    <property type="entry name" value="HTH_Fis"/>
</dbReference>
<dbReference type="InterPro" id="IPR002078">
    <property type="entry name" value="Sigma_54_int"/>
</dbReference>
<dbReference type="InterPro" id="IPR025943">
    <property type="entry name" value="Sigma_54_int_dom_ATP-bd_2"/>
</dbReference>
<keyword evidence="2" id="KW-0067">ATP-binding</keyword>
<gene>
    <name evidence="10" type="ORF">DN052_04145</name>
</gene>
<dbReference type="InterPro" id="IPR009057">
    <property type="entry name" value="Homeodomain-like_sf"/>
</dbReference>
<dbReference type="Gene3D" id="1.10.10.60">
    <property type="entry name" value="Homeodomain-like"/>
    <property type="match status" value="1"/>
</dbReference>
<evidence type="ECO:0000259" key="8">
    <source>
        <dbReference type="PROSITE" id="PS50045"/>
    </source>
</evidence>
<dbReference type="SUPFAM" id="SSF52172">
    <property type="entry name" value="CheY-like"/>
    <property type="match status" value="1"/>
</dbReference>
<dbReference type="InterPro" id="IPR025944">
    <property type="entry name" value="Sigma_54_int_dom_CS"/>
</dbReference>
<dbReference type="PROSITE" id="PS00675">
    <property type="entry name" value="SIGMA54_INTERACT_1"/>
    <property type="match status" value="1"/>
</dbReference>
<dbReference type="SMART" id="SM00382">
    <property type="entry name" value="AAA"/>
    <property type="match status" value="1"/>
</dbReference>
<evidence type="ECO:0000256" key="1">
    <source>
        <dbReference type="ARBA" id="ARBA00022741"/>
    </source>
</evidence>
<dbReference type="EMBL" id="QKQP01000001">
    <property type="protein sequence ID" value="PZD82230.1"/>
    <property type="molecule type" value="Genomic_DNA"/>
</dbReference>
<feature type="modified residue" description="4-aspartylphosphate" evidence="6">
    <location>
        <position position="58"/>
    </location>
</feature>
<evidence type="ECO:0000313" key="11">
    <source>
        <dbReference type="Proteomes" id="UP000248886"/>
    </source>
</evidence>
<evidence type="ECO:0000256" key="2">
    <source>
        <dbReference type="ARBA" id="ARBA00022840"/>
    </source>
</evidence>
<keyword evidence="5" id="KW-0804">Transcription</keyword>
<dbReference type="PROSITE" id="PS50110">
    <property type="entry name" value="RESPONSE_REGULATORY"/>
    <property type="match status" value="1"/>
</dbReference>
<dbReference type="PROSITE" id="PS00676">
    <property type="entry name" value="SIGMA54_INTERACT_2"/>
    <property type="match status" value="1"/>
</dbReference>
<reference evidence="10 11" key="1">
    <citation type="submission" date="2018-06" db="EMBL/GenBank/DDBJ databases">
        <title>Draft sequence of Acidithiobacillus ferrooxidans CCM 4253.</title>
        <authorList>
            <person name="Moya-Beltran A."/>
            <person name="Castro M."/>
            <person name="Covarrubias P.C."/>
            <person name="Issotta F."/>
            <person name="Janiczek O."/>
            <person name="Mandl M."/>
            <person name="Kucera J."/>
            <person name="Quatrini R."/>
        </authorList>
    </citation>
    <scope>NUCLEOTIDE SEQUENCE [LARGE SCALE GENOMIC DNA]</scope>
    <source>
        <strain evidence="10 11">CCM 4253</strain>
    </source>
</reference>
<evidence type="ECO:0000256" key="5">
    <source>
        <dbReference type="ARBA" id="ARBA00023163"/>
    </source>
</evidence>
<keyword evidence="6" id="KW-0597">Phosphoprotein</keyword>
<dbReference type="Gene3D" id="3.40.50.300">
    <property type="entry name" value="P-loop containing nucleotide triphosphate hydrolases"/>
    <property type="match status" value="1"/>
</dbReference>
<dbReference type="GO" id="GO:0005524">
    <property type="term" value="F:ATP binding"/>
    <property type="evidence" value="ECO:0007669"/>
    <property type="project" value="UniProtKB-KW"/>
</dbReference>
<dbReference type="Gene3D" id="1.10.8.60">
    <property type="match status" value="1"/>
</dbReference>
<feature type="region of interest" description="Disordered" evidence="7">
    <location>
        <begin position="415"/>
        <end position="434"/>
    </location>
</feature>
<feature type="domain" description="Sigma-54 factor interaction" evidence="8">
    <location>
        <begin position="165"/>
        <end position="394"/>
    </location>
</feature>
<dbReference type="InterPro" id="IPR011006">
    <property type="entry name" value="CheY-like_superfamily"/>
</dbReference>
<dbReference type="AlphaFoldDB" id="A0A2W1K713"/>
<dbReference type="SUPFAM" id="SSF52540">
    <property type="entry name" value="P-loop containing nucleoside triphosphate hydrolases"/>
    <property type="match status" value="1"/>
</dbReference>
<dbReference type="InterPro" id="IPR058031">
    <property type="entry name" value="AAA_lid_NorR"/>
</dbReference>
<dbReference type="InterPro" id="IPR025662">
    <property type="entry name" value="Sigma_54_int_dom_ATP-bd_1"/>
</dbReference>
<sequence>MEASQRAVPAILLALMDEQEARNLSWALSIHYECIIVSSGAEALGLASTHHVDAIICDAQLEDMSGTQCLFDFRTRQPTAIRFLCGLGTDSGEFADALHVAAVYEYLRKPLFPELVALSLKRALEYREISREHRQLTHDLSRQLKSKAAAADSNPDQSPHQFDELFFCSQAMNKICNLAKHAATTDLPILIYGETGTGKELLARGIHYHSHRREQIFLAQNCGGVPAELLQSELFGHRRGAYTGALSDRLGLFSAADGGTVLLDEIEDMSVSLQANLLRFLQSGEVKPLGSDKTHYSDVRIIAVTNVPLDQLVEQGSFRQDLYYRLKGLEIRIPPLRERPEDIRLLAEHFARQFSMSLGKSYAGIDHEALNLLRQYPFPGNVRELENEIRRTVALAPSGQPITADRLSDTIINYRRKEPEQPTPATEGGTLKEHTESLERGMVISALKRFHGNQSRAAEALGLSRVGLANKIKRYAIDIEIA</sequence>
<dbReference type="Pfam" id="PF00158">
    <property type="entry name" value="Sigma54_activat"/>
    <property type="match status" value="1"/>
</dbReference>
<dbReference type="SUPFAM" id="SSF46689">
    <property type="entry name" value="Homeodomain-like"/>
    <property type="match status" value="1"/>
</dbReference>
<proteinExistence type="predicted"/>
<dbReference type="OrthoDB" id="5297379at2"/>
<dbReference type="GO" id="GO:0000160">
    <property type="term" value="P:phosphorelay signal transduction system"/>
    <property type="evidence" value="ECO:0007669"/>
    <property type="project" value="InterPro"/>
</dbReference>
<dbReference type="RefSeq" id="WP_012536296.1">
    <property type="nucleotide sequence ID" value="NZ_AP025160.1"/>
</dbReference>
<dbReference type="OMA" id="YNRLHAY"/>
<evidence type="ECO:0000256" key="6">
    <source>
        <dbReference type="PROSITE-ProRule" id="PRU00169"/>
    </source>
</evidence>
<dbReference type="Pfam" id="PF25601">
    <property type="entry name" value="AAA_lid_14"/>
    <property type="match status" value="1"/>
</dbReference>
<organism evidence="10 11">
    <name type="scientific">Acidithiobacillus ferrooxidans</name>
    <name type="common">Thiobacillus ferrooxidans</name>
    <dbReference type="NCBI Taxonomy" id="920"/>
    <lineage>
        <taxon>Bacteria</taxon>
        <taxon>Pseudomonadati</taxon>
        <taxon>Pseudomonadota</taxon>
        <taxon>Acidithiobacillia</taxon>
        <taxon>Acidithiobacillales</taxon>
        <taxon>Acidithiobacillaceae</taxon>
        <taxon>Acidithiobacillus</taxon>
    </lineage>
</organism>
<evidence type="ECO:0000256" key="7">
    <source>
        <dbReference type="SAM" id="MobiDB-lite"/>
    </source>
</evidence>
<dbReference type="PROSITE" id="PS50045">
    <property type="entry name" value="SIGMA54_INTERACT_4"/>
    <property type="match status" value="1"/>
</dbReference>
<dbReference type="CDD" id="cd00009">
    <property type="entry name" value="AAA"/>
    <property type="match status" value="1"/>
</dbReference>
<keyword evidence="3" id="KW-0805">Transcription regulation</keyword>
<dbReference type="GO" id="GO:0043565">
    <property type="term" value="F:sequence-specific DNA binding"/>
    <property type="evidence" value="ECO:0007669"/>
    <property type="project" value="InterPro"/>
</dbReference>
<keyword evidence="4" id="KW-0238">DNA-binding</keyword>
<dbReference type="GO" id="GO:0006355">
    <property type="term" value="P:regulation of DNA-templated transcription"/>
    <property type="evidence" value="ECO:0007669"/>
    <property type="project" value="InterPro"/>
</dbReference>
<evidence type="ECO:0000259" key="9">
    <source>
        <dbReference type="PROSITE" id="PS50110"/>
    </source>
</evidence>
<protein>
    <submittedName>
        <fullName evidence="10">Sigma-54-dependent Fis family transcriptional regulator</fullName>
    </submittedName>
</protein>
<dbReference type="InterPro" id="IPR001789">
    <property type="entry name" value="Sig_transdc_resp-reg_receiver"/>
</dbReference>
<dbReference type="Gene3D" id="3.40.50.2300">
    <property type="match status" value="1"/>
</dbReference>
<evidence type="ECO:0000256" key="3">
    <source>
        <dbReference type="ARBA" id="ARBA00023015"/>
    </source>
</evidence>